<dbReference type="GO" id="GO:0005975">
    <property type="term" value="P:carbohydrate metabolic process"/>
    <property type="evidence" value="ECO:0007669"/>
    <property type="project" value="InterPro"/>
</dbReference>
<feature type="domain" description="Glycosyl hydrolases family 2 sugar binding" evidence="3">
    <location>
        <begin position="64"/>
        <end position="138"/>
    </location>
</feature>
<sequence length="164" mass="17326">MESTGGGVGGHGSGVTEQLQGAQRQVGDDAAHGTDDHGLLLAQTSGQQRDGQEGGNAGGDGGQSREYCGDFWYETDFFVPGEWNGCDVAIRFGSATHRARVFVNGVEVTSHEGGFLPFNADIAEIVRYNQYDKLAVLVNSELNEYMLPAGKTAVLSNGKKMAAP</sequence>
<protein>
    <recommendedName>
        <fullName evidence="3">Glycosyl hydrolases family 2 sugar binding domain-containing protein</fullName>
    </recommendedName>
</protein>
<dbReference type="EMBL" id="DYVE01000083">
    <property type="protein sequence ID" value="HJG27653.1"/>
    <property type="molecule type" value="Genomic_DNA"/>
</dbReference>
<evidence type="ECO:0000313" key="5">
    <source>
        <dbReference type="Proteomes" id="UP000782880"/>
    </source>
</evidence>
<dbReference type="InterPro" id="IPR008979">
    <property type="entry name" value="Galactose-bd-like_sf"/>
</dbReference>
<dbReference type="GO" id="GO:0019391">
    <property type="term" value="P:glucuronoside catabolic process"/>
    <property type="evidence" value="ECO:0007669"/>
    <property type="project" value="TreeGrafter"/>
</dbReference>
<feature type="region of interest" description="Disordered" evidence="2">
    <location>
        <begin position="1"/>
        <end position="36"/>
    </location>
</feature>
<reference evidence="4" key="1">
    <citation type="journal article" date="2021" name="PeerJ">
        <title>Extensive microbial diversity within the chicken gut microbiome revealed by metagenomics and culture.</title>
        <authorList>
            <person name="Gilroy R."/>
            <person name="Ravi A."/>
            <person name="Getino M."/>
            <person name="Pursley I."/>
            <person name="Horton D.L."/>
            <person name="Alikhan N.F."/>
            <person name="Baker D."/>
            <person name="Gharbi K."/>
            <person name="Hall N."/>
            <person name="Watson M."/>
            <person name="Adriaenssens E.M."/>
            <person name="Foster-Nyarko E."/>
            <person name="Jarju S."/>
            <person name="Secka A."/>
            <person name="Antonio M."/>
            <person name="Oren A."/>
            <person name="Chaudhuri R.R."/>
            <person name="La Ragione R."/>
            <person name="Hildebrand F."/>
            <person name="Pallen M.J."/>
        </authorList>
    </citation>
    <scope>NUCLEOTIDE SEQUENCE</scope>
    <source>
        <strain evidence="4">ChiBcec21-2208</strain>
    </source>
</reference>
<dbReference type="GO" id="GO:0004566">
    <property type="term" value="F:beta-glucuronidase activity"/>
    <property type="evidence" value="ECO:0007669"/>
    <property type="project" value="TreeGrafter"/>
</dbReference>
<evidence type="ECO:0000313" key="4">
    <source>
        <dbReference type="EMBL" id="HJG27653.1"/>
    </source>
</evidence>
<feature type="region of interest" description="Disordered" evidence="2">
    <location>
        <begin position="44"/>
        <end position="63"/>
    </location>
</feature>
<evidence type="ECO:0000256" key="1">
    <source>
        <dbReference type="ARBA" id="ARBA00007401"/>
    </source>
</evidence>
<dbReference type="InterPro" id="IPR006104">
    <property type="entry name" value="Glyco_hydro_2_N"/>
</dbReference>
<dbReference type="Gene3D" id="2.60.120.260">
    <property type="entry name" value="Galactose-binding domain-like"/>
    <property type="match status" value="1"/>
</dbReference>
<feature type="compositionally biased region" description="Gly residues" evidence="2">
    <location>
        <begin position="53"/>
        <end position="62"/>
    </location>
</feature>
<dbReference type="PANTHER" id="PTHR10066:SF67">
    <property type="entry name" value="BETA-GLUCURONIDASE"/>
    <property type="match status" value="1"/>
</dbReference>
<name>A0A921IKW3_9FIRM</name>
<dbReference type="Pfam" id="PF02837">
    <property type="entry name" value="Glyco_hydro_2_N"/>
    <property type="match status" value="1"/>
</dbReference>
<feature type="compositionally biased region" description="Basic and acidic residues" evidence="2">
    <location>
        <begin position="26"/>
        <end position="36"/>
    </location>
</feature>
<proteinExistence type="inferred from homology"/>
<comment type="caution">
    <text evidence="4">The sequence shown here is derived from an EMBL/GenBank/DDBJ whole genome shotgun (WGS) entry which is preliminary data.</text>
</comment>
<dbReference type="PANTHER" id="PTHR10066">
    <property type="entry name" value="BETA-GLUCURONIDASE"/>
    <property type="match status" value="1"/>
</dbReference>
<reference evidence="4" key="2">
    <citation type="submission" date="2021-09" db="EMBL/GenBank/DDBJ databases">
        <authorList>
            <person name="Gilroy R."/>
        </authorList>
    </citation>
    <scope>NUCLEOTIDE SEQUENCE</scope>
    <source>
        <strain evidence="4">ChiBcec21-2208</strain>
    </source>
</reference>
<feature type="compositionally biased region" description="Gly residues" evidence="2">
    <location>
        <begin position="1"/>
        <end position="13"/>
    </location>
</feature>
<evidence type="ECO:0000256" key="2">
    <source>
        <dbReference type="SAM" id="MobiDB-lite"/>
    </source>
</evidence>
<dbReference type="SUPFAM" id="SSF49785">
    <property type="entry name" value="Galactose-binding domain-like"/>
    <property type="match status" value="1"/>
</dbReference>
<dbReference type="Proteomes" id="UP000782880">
    <property type="component" value="Unassembled WGS sequence"/>
</dbReference>
<dbReference type="GO" id="GO:0030246">
    <property type="term" value="F:carbohydrate binding"/>
    <property type="evidence" value="ECO:0007669"/>
    <property type="project" value="TreeGrafter"/>
</dbReference>
<accession>A0A921IKW3</accession>
<dbReference type="AlphaFoldDB" id="A0A921IKW3"/>
<organism evidence="4 5">
    <name type="scientific">Subdoligranulum variabile</name>
    <dbReference type="NCBI Taxonomy" id="214851"/>
    <lineage>
        <taxon>Bacteria</taxon>
        <taxon>Bacillati</taxon>
        <taxon>Bacillota</taxon>
        <taxon>Clostridia</taxon>
        <taxon>Eubacteriales</taxon>
        <taxon>Oscillospiraceae</taxon>
        <taxon>Subdoligranulum</taxon>
    </lineage>
</organism>
<comment type="similarity">
    <text evidence="1">Belongs to the glycosyl hydrolase 2 family.</text>
</comment>
<evidence type="ECO:0000259" key="3">
    <source>
        <dbReference type="Pfam" id="PF02837"/>
    </source>
</evidence>
<gene>
    <name evidence="4" type="ORF">K8V20_03275</name>
</gene>